<evidence type="ECO:0000256" key="4">
    <source>
        <dbReference type="ARBA" id="ARBA00022840"/>
    </source>
</evidence>
<dbReference type="PRINTS" id="PR01042">
    <property type="entry name" value="TRNASYNTHASP"/>
</dbReference>
<dbReference type="EC" id="6.1.1.23" evidence="7"/>
<dbReference type="PROSITE" id="PS50862">
    <property type="entry name" value="AA_TRNA_LIGASE_II"/>
    <property type="match status" value="1"/>
</dbReference>
<dbReference type="GO" id="GO:0005524">
    <property type="term" value="F:ATP binding"/>
    <property type="evidence" value="ECO:0007669"/>
    <property type="project" value="UniProtKB-UniRule"/>
</dbReference>
<dbReference type="InterPro" id="IPR012340">
    <property type="entry name" value="NA-bd_OB-fold"/>
</dbReference>
<feature type="domain" description="Aminoacyl-transfer RNA synthetases class-II family profile" evidence="8">
    <location>
        <begin position="146"/>
        <end position="572"/>
    </location>
</feature>
<evidence type="ECO:0000256" key="5">
    <source>
        <dbReference type="ARBA" id="ARBA00022917"/>
    </source>
</evidence>
<feature type="binding site" evidence="7">
    <location>
        <position position="486"/>
    </location>
    <ligand>
        <name>ATP</name>
        <dbReference type="ChEBI" id="CHEBI:30616"/>
    </ligand>
</feature>
<dbReference type="NCBIfam" id="TIGR00459">
    <property type="entry name" value="aspS_bact"/>
    <property type="match status" value="1"/>
</dbReference>
<keyword evidence="7" id="KW-0963">Cytoplasm</keyword>
<dbReference type="Gene3D" id="3.30.930.10">
    <property type="entry name" value="Bira Bifunctional Protein, Domain 2"/>
    <property type="match status" value="1"/>
</dbReference>
<dbReference type="InterPro" id="IPR004365">
    <property type="entry name" value="NA-bd_OB_tRNA"/>
</dbReference>
<reference evidence="9 10" key="1">
    <citation type="submission" date="2017-06" db="EMBL/GenBank/DDBJ databases">
        <title>Description of Rhodopirellula bahusiensis sp. nov.</title>
        <authorList>
            <person name="Kizina J."/>
            <person name="Harder J."/>
        </authorList>
    </citation>
    <scope>NUCLEOTIDE SEQUENCE [LARGE SCALE GENOMIC DNA]</scope>
    <source>
        <strain evidence="9 10">SWK21</strain>
    </source>
</reference>
<dbReference type="GO" id="GO:0004815">
    <property type="term" value="F:aspartate-tRNA ligase activity"/>
    <property type="evidence" value="ECO:0007669"/>
    <property type="project" value="UniProtKB-UniRule"/>
</dbReference>
<name>A0A2G1W8U3_9BACT</name>
<feature type="binding site" evidence="7">
    <location>
        <position position="493"/>
    </location>
    <ligand>
        <name>L-aspartate</name>
        <dbReference type="ChEBI" id="CHEBI:29991"/>
    </ligand>
</feature>
<dbReference type="CDD" id="cd04317">
    <property type="entry name" value="EcAspRS_like_N"/>
    <property type="match status" value="1"/>
</dbReference>
<feature type="binding site" evidence="7">
    <location>
        <begin position="538"/>
        <end position="541"/>
    </location>
    <ligand>
        <name>ATP</name>
        <dbReference type="ChEBI" id="CHEBI:30616"/>
    </ligand>
</feature>
<gene>
    <name evidence="7" type="primary">aspS</name>
    <name evidence="9" type="ORF">CEE69_10640</name>
</gene>
<dbReference type="CDD" id="cd00777">
    <property type="entry name" value="AspRS_core"/>
    <property type="match status" value="1"/>
</dbReference>
<dbReference type="HAMAP" id="MF_00044">
    <property type="entry name" value="Asp_tRNA_synth_type1"/>
    <property type="match status" value="1"/>
</dbReference>
<comment type="subunit">
    <text evidence="7">Homodimer.</text>
</comment>
<feature type="binding site" evidence="7">
    <location>
        <position position="452"/>
    </location>
    <ligand>
        <name>L-aspartate</name>
        <dbReference type="ChEBI" id="CHEBI:29991"/>
    </ligand>
</feature>
<feature type="site" description="Important for tRNA non-discrimination" evidence="7">
    <location>
        <position position="84"/>
    </location>
</feature>
<dbReference type="PANTHER" id="PTHR22594">
    <property type="entry name" value="ASPARTYL/LYSYL-TRNA SYNTHETASE"/>
    <property type="match status" value="1"/>
</dbReference>
<evidence type="ECO:0000313" key="10">
    <source>
        <dbReference type="Proteomes" id="UP000225740"/>
    </source>
</evidence>
<dbReference type="InterPro" id="IPR047089">
    <property type="entry name" value="Asp-tRNA-ligase_1_N"/>
</dbReference>
<dbReference type="SUPFAM" id="SSF50249">
    <property type="entry name" value="Nucleic acid-binding proteins"/>
    <property type="match status" value="1"/>
</dbReference>
<proteinExistence type="inferred from homology"/>
<dbReference type="InterPro" id="IPR029351">
    <property type="entry name" value="GAD_dom"/>
</dbReference>
<dbReference type="InterPro" id="IPR004115">
    <property type="entry name" value="GAD-like_sf"/>
</dbReference>
<feature type="site" description="Important for tRNA non-discrimination" evidence="7">
    <location>
        <position position="31"/>
    </location>
</feature>
<dbReference type="InterPro" id="IPR004524">
    <property type="entry name" value="Asp-tRNA-ligase_1"/>
</dbReference>
<evidence type="ECO:0000259" key="8">
    <source>
        <dbReference type="PROSITE" id="PS50862"/>
    </source>
</evidence>
<comment type="caution">
    <text evidence="9">The sequence shown here is derived from an EMBL/GenBank/DDBJ whole genome shotgun (WGS) entry which is preliminary data.</text>
</comment>
<feature type="region of interest" description="Aspartate" evidence="7">
    <location>
        <begin position="200"/>
        <end position="203"/>
    </location>
</feature>
<evidence type="ECO:0000256" key="3">
    <source>
        <dbReference type="ARBA" id="ARBA00022741"/>
    </source>
</evidence>
<dbReference type="Gene3D" id="2.40.50.140">
    <property type="entry name" value="Nucleic acid-binding proteins"/>
    <property type="match status" value="1"/>
</dbReference>
<dbReference type="InterPro" id="IPR047090">
    <property type="entry name" value="AspRS_core"/>
</dbReference>
<organism evidence="9 10">
    <name type="scientific">Rhodopirellula bahusiensis</name>
    <dbReference type="NCBI Taxonomy" id="2014065"/>
    <lineage>
        <taxon>Bacteria</taxon>
        <taxon>Pseudomonadati</taxon>
        <taxon>Planctomycetota</taxon>
        <taxon>Planctomycetia</taxon>
        <taxon>Pirellulales</taxon>
        <taxon>Pirellulaceae</taxon>
        <taxon>Rhodopirellula</taxon>
    </lineage>
</organism>
<dbReference type="InterPro" id="IPR004364">
    <property type="entry name" value="Aa-tRNA-synt_II"/>
</dbReference>
<feature type="binding site" evidence="7">
    <location>
        <begin position="222"/>
        <end position="224"/>
    </location>
    <ligand>
        <name>ATP</name>
        <dbReference type="ChEBI" id="CHEBI:30616"/>
    </ligand>
</feature>
<keyword evidence="5 7" id="KW-0648">Protein biosynthesis</keyword>
<dbReference type="Pfam" id="PF02938">
    <property type="entry name" value="GAD"/>
    <property type="match status" value="1"/>
</dbReference>
<dbReference type="GO" id="GO:0005737">
    <property type="term" value="C:cytoplasm"/>
    <property type="evidence" value="ECO:0007669"/>
    <property type="project" value="UniProtKB-SubCell"/>
</dbReference>
<dbReference type="Gene3D" id="3.30.1360.30">
    <property type="entry name" value="GAD-like domain"/>
    <property type="match status" value="1"/>
</dbReference>
<comment type="subcellular location">
    <subcellularLocation>
        <location evidence="7">Cytoplasm</location>
    </subcellularLocation>
</comment>
<protein>
    <recommendedName>
        <fullName evidence="7">Aspartate--tRNA(Asp/Asn) ligase</fullName>
        <ecNumber evidence="7">6.1.1.23</ecNumber>
    </recommendedName>
    <alternativeName>
        <fullName evidence="7">Aspartyl-tRNA synthetase</fullName>
        <shortName evidence="7">AspRS</shortName>
    </alternativeName>
    <alternativeName>
        <fullName evidence="7">Non-discriminating aspartyl-tRNA synthetase</fullName>
        <shortName evidence="7">ND-AspRS</shortName>
    </alternativeName>
</protein>
<dbReference type="GO" id="GO:0003676">
    <property type="term" value="F:nucleic acid binding"/>
    <property type="evidence" value="ECO:0007669"/>
    <property type="project" value="InterPro"/>
</dbReference>
<dbReference type="GO" id="GO:0050560">
    <property type="term" value="F:aspartate-tRNA(Asn) ligase activity"/>
    <property type="evidence" value="ECO:0007669"/>
    <property type="project" value="UniProtKB-EC"/>
</dbReference>
<comment type="similarity">
    <text evidence="1 7">Belongs to the class-II aminoacyl-tRNA synthetase family. Type 1 subfamily.</text>
</comment>
<evidence type="ECO:0000256" key="7">
    <source>
        <dbReference type="HAMAP-Rule" id="MF_00044"/>
    </source>
</evidence>
<comment type="catalytic activity">
    <reaction evidence="7">
        <text>tRNA(Asx) + L-aspartate + ATP = L-aspartyl-tRNA(Asx) + AMP + diphosphate</text>
        <dbReference type="Rhea" id="RHEA:18349"/>
        <dbReference type="Rhea" id="RHEA-COMP:9710"/>
        <dbReference type="Rhea" id="RHEA-COMP:9711"/>
        <dbReference type="ChEBI" id="CHEBI:29991"/>
        <dbReference type="ChEBI" id="CHEBI:30616"/>
        <dbReference type="ChEBI" id="CHEBI:33019"/>
        <dbReference type="ChEBI" id="CHEBI:78442"/>
        <dbReference type="ChEBI" id="CHEBI:78516"/>
        <dbReference type="ChEBI" id="CHEBI:456215"/>
        <dbReference type="EC" id="6.1.1.23"/>
    </reaction>
</comment>
<keyword evidence="2 7" id="KW-0436">Ligase</keyword>
<dbReference type="InterPro" id="IPR006195">
    <property type="entry name" value="aa-tRNA-synth_II"/>
</dbReference>
<dbReference type="SUPFAM" id="SSF55681">
    <property type="entry name" value="Class II aaRS and biotin synthetases"/>
    <property type="match status" value="1"/>
</dbReference>
<dbReference type="Pfam" id="PF00152">
    <property type="entry name" value="tRNA-synt_2"/>
    <property type="match status" value="1"/>
</dbReference>
<keyword evidence="6 7" id="KW-0030">Aminoacyl-tRNA synthetase</keyword>
<feature type="binding site" evidence="7">
    <location>
        <position position="231"/>
    </location>
    <ligand>
        <name>ATP</name>
        <dbReference type="ChEBI" id="CHEBI:30616"/>
    </ligand>
</feature>
<keyword evidence="3 7" id="KW-0547">Nucleotide-binding</keyword>
<evidence type="ECO:0000256" key="1">
    <source>
        <dbReference type="ARBA" id="ARBA00006303"/>
    </source>
</evidence>
<dbReference type="Pfam" id="PF01336">
    <property type="entry name" value="tRNA_anti-codon"/>
    <property type="match status" value="1"/>
</dbReference>
<accession>A0A2G1W8U3</accession>
<keyword evidence="10" id="KW-1185">Reference proteome</keyword>
<keyword evidence="4 7" id="KW-0067">ATP-binding</keyword>
<feature type="binding site" evidence="7">
    <location>
        <position position="176"/>
    </location>
    <ligand>
        <name>L-aspartate</name>
        <dbReference type="ChEBI" id="CHEBI:29991"/>
    </ligand>
</feature>
<dbReference type="RefSeq" id="WP_099260654.1">
    <property type="nucleotide sequence ID" value="NZ_JBDUYK010000011.1"/>
</dbReference>
<evidence type="ECO:0000256" key="2">
    <source>
        <dbReference type="ARBA" id="ARBA00022598"/>
    </source>
</evidence>
<feature type="binding site" evidence="7">
    <location>
        <position position="222"/>
    </location>
    <ligand>
        <name>L-aspartate</name>
        <dbReference type="ChEBI" id="CHEBI:29991"/>
    </ligand>
</feature>
<dbReference type="OrthoDB" id="9802326at2"/>
<sequence length="592" mass="66130">MLRTHTCGALRKSDVGSPVTLCGWVDSKRDHGGAVFIDLRDRYGLTQVVIGPPEAGESLIKQAGHVPNESVILIRGVVADRLEGKTNAKLETGEIEVRSEHFEILSASETPPFTPGQSDLPGEDLRLKYRFLDLRRKEMQQALIRRSEIIKCMRDYFAEHDFIDVETPILGRSTPEGARDYLVPSRVHPSNFYALPQSPQLYKQILMVAGFDRYIQVAKCFRDEDLRADRQPEFTQLDLEMSFVDSEDIIGLIDGLVAKTAKQVLGKDISLPLPRMTYADAMRRFGSDAPDLRFGLEIVDVTSVAAKTDFRVFRGTADAGNFVRGINVKDSALKFSRRQIDELTAFVQQDFGAKGLAWFRVEDDGTLWSPIAKNFDPEHLAEIKELMGGEPGDLLMFLADTWEVTCKGLSGLRKRLAVELKLYEDGELNCSWVTEFPMFEKDEEAGRYVAMHHPFTAPLEEDLPLLTESPEKCRAQAYDLVINGSEAGGGTIRIHDSKVQSQVFELLGMDEETARDRFGFLLDALRFGAPPHGGIALGVDRWVMLFAGLENIREVIAFPKTQKAADMMTGAPGEVDSDQLNELHLRTVSAKT</sequence>
<comment type="function">
    <text evidence="7">Aspartyl-tRNA synthetase with relaxed tRNA specificity since it is able to aspartylate not only its cognate tRNA(Asp) but also tRNA(Asn). Reaction proceeds in two steps: L-aspartate is first activated by ATP to form Asp-AMP and then transferred to the acceptor end of tRNA(Asp/Asn).</text>
</comment>
<dbReference type="Proteomes" id="UP000225740">
    <property type="component" value="Unassembled WGS sequence"/>
</dbReference>
<dbReference type="GO" id="GO:0006422">
    <property type="term" value="P:aspartyl-tRNA aminoacylation"/>
    <property type="evidence" value="ECO:0007669"/>
    <property type="project" value="UniProtKB-UniRule"/>
</dbReference>
<evidence type="ECO:0000313" key="9">
    <source>
        <dbReference type="EMBL" id="PHQ35447.1"/>
    </source>
</evidence>
<evidence type="ECO:0000256" key="6">
    <source>
        <dbReference type="ARBA" id="ARBA00023146"/>
    </source>
</evidence>
<dbReference type="InterPro" id="IPR045864">
    <property type="entry name" value="aa-tRNA-synth_II/BPL/LPL"/>
</dbReference>
<dbReference type="NCBIfam" id="NF001750">
    <property type="entry name" value="PRK00476.1"/>
    <property type="match status" value="1"/>
</dbReference>
<dbReference type="SUPFAM" id="SSF55261">
    <property type="entry name" value="GAD domain-like"/>
    <property type="match status" value="1"/>
</dbReference>
<dbReference type="GeneID" id="90608621"/>
<dbReference type="PANTHER" id="PTHR22594:SF5">
    <property type="entry name" value="ASPARTATE--TRNA LIGASE, MITOCHONDRIAL"/>
    <property type="match status" value="1"/>
</dbReference>
<dbReference type="InterPro" id="IPR002312">
    <property type="entry name" value="Asp/Asn-tRNA-synth_IIb"/>
</dbReference>
<dbReference type="EMBL" id="NIZW01000007">
    <property type="protein sequence ID" value="PHQ35447.1"/>
    <property type="molecule type" value="Genomic_DNA"/>
</dbReference>
<dbReference type="AlphaFoldDB" id="A0A2G1W8U3"/>